<dbReference type="AlphaFoldDB" id="A0A7Z8ZR22"/>
<organism evidence="2 3">
    <name type="scientific">Escherichia marmotae</name>
    <dbReference type="NCBI Taxonomy" id="1499973"/>
    <lineage>
        <taxon>Bacteria</taxon>
        <taxon>Pseudomonadati</taxon>
        <taxon>Pseudomonadota</taxon>
        <taxon>Gammaproteobacteria</taxon>
        <taxon>Enterobacterales</taxon>
        <taxon>Enterobacteriaceae</taxon>
        <taxon>Escherichia</taxon>
    </lineage>
</organism>
<evidence type="ECO:0000259" key="1">
    <source>
        <dbReference type="Pfam" id="PF09008"/>
    </source>
</evidence>
<evidence type="ECO:0000313" key="3">
    <source>
        <dbReference type="Proteomes" id="UP000277464"/>
    </source>
</evidence>
<dbReference type="InterPro" id="IPR009093">
    <property type="entry name" value="P22_tailspike_N"/>
</dbReference>
<dbReference type="FunFam" id="2.170.14.10:FF:000001">
    <property type="entry name" value="Tail spike protein"/>
    <property type="match status" value="1"/>
</dbReference>
<dbReference type="SUPFAM" id="SSF51327">
    <property type="entry name" value="Head-binding domain of phage P22 tailspike protein"/>
    <property type="match status" value="1"/>
</dbReference>
<feature type="domain" description="Bacteriophage P22 tailspike N-terminal" evidence="1">
    <location>
        <begin position="1"/>
        <end position="113"/>
    </location>
</feature>
<proteinExistence type="predicted"/>
<sequence>MSDITANVVVSMPSQLFTMARSFKAVANGKIYIGKIDTDPVNPENQIQVYIENEDGSHVPVSQPIIINAAGYPVYNGQIAKFVTVQGHSMAVYDAYGAQQFYFPNVLKYDPDQLRQQLEDPDGIMKYPLLQISRWRDEGDVRAWGARGDYITDDTEAIIAADEWCAQNGKALYFPHGQFRCSNGIEKKAVEWKGTFSPKMGTFPSKQDDKRFLRPGYKNKIPGTTLIFSGTGIAKGSTVRSSPYDSFTYCVKDGAGDSSPRSMTNIAIVMDMDVLDVNGEVTNISSDNRSNYDVGLFCNDVTKGRYENVTVWGYFPVAGIIHYGSDPDGTKFTNGSSSGNVGFIVLGTGNHGLSETRLDNWELYANDHHSRQTGQFNSTALVIDGGGYSINGHYITGGRIQQYGNDAIKLYSANNVVFQSVVMELPDYTSDPTANTSRFVGDDTTGDVYFIGCRFTDDPVYKDASCIGNSAGGSVILVGGPSWRGFDVWHKGKGLRARAETQTDGTTDSSIQFGDSANSTVSGLKIYRDDSDENKLKFRYGTSDVMVLDKDGNLKPEVNLIKKQVNEATTLPVISGAITVTRSFHRLSGGRVDLTTINGGTQWQRLLLGIATSSDIVTLKNASGNLRLNGDWVPNSGLDRIELQFDGVFWCEISRSINN</sequence>
<dbReference type="InterPro" id="IPR011050">
    <property type="entry name" value="Pectin_lyase_fold/virulence"/>
</dbReference>
<name>A0A7Z8ZR22_9ESCH</name>
<dbReference type="Gene3D" id="2.160.20.10">
    <property type="entry name" value="Single-stranded right-handed beta-helix, Pectin lyase-like"/>
    <property type="match status" value="1"/>
</dbReference>
<reference evidence="2 3" key="1">
    <citation type="submission" date="2018-12" db="EMBL/GenBank/DDBJ databases">
        <authorList>
            <consortium name="Pathogen Informatics"/>
        </authorList>
    </citation>
    <scope>NUCLEOTIDE SEQUENCE [LARGE SCALE GENOMIC DNA]</scope>
    <source>
        <strain evidence="2 3">NCTC8196</strain>
    </source>
</reference>
<dbReference type="EMBL" id="LR134270">
    <property type="protein sequence ID" value="VED80028.1"/>
    <property type="molecule type" value="Genomic_DNA"/>
</dbReference>
<dbReference type="SUPFAM" id="SSF51126">
    <property type="entry name" value="Pectin lyase-like"/>
    <property type="match status" value="1"/>
</dbReference>
<gene>
    <name evidence="2" type="ORF">NCTC8196_03173</name>
</gene>
<dbReference type="RefSeq" id="WP_232015670.1">
    <property type="nucleotide sequence ID" value="NZ_LR134270.1"/>
</dbReference>
<dbReference type="Gene3D" id="2.170.14.10">
    <property type="entry name" value="Phage P22 tailspike-like, N-terminal domain"/>
    <property type="match status" value="1"/>
</dbReference>
<dbReference type="Proteomes" id="UP000277464">
    <property type="component" value="Chromosome"/>
</dbReference>
<evidence type="ECO:0000313" key="2">
    <source>
        <dbReference type="EMBL" id="VED80028.1"/>
    </source>
</evidence>
<dbReference type="Pfam" id="PF09008">
    <property type="entry name" value="Head_binding"/>
    <property type="match status" value="1"/>
</dbReference>
<dbReference type="InterPro" id="IPR012334">
    <property type="entry name" value="Pectin_lyas_fold"/>
</dbReference>
<protein>
    <submittedName>
        <fullName evidence="2">Endo-alpha-sialidase, phage head protein</fullName>
    </submittedName>
</protein>
<accession>A0A7Z8ZR22</accession>
<dbReference type="InterPro" id="IPR036730">
    <property type="entry name" value="P22_tailspike_N_sf"/>
</dbReference>